<keyword evidence="1" id="KW-1133">Transmembrane helix</keyword>
<evidence type="ECO:0000313" key="3">
    <source>
        <dbReference type="Proteomes" id="UP000029223"/>
    </source>
</evidence>
<reference evidence="3" key="1">
    <citation type="submission" date="2014-09" db="EMBL/GenBank/DDBJ databases">
        <title>Vibrio variabilis JCM 19239. (C206) whole genome shotgun sequence.</title>
        <authorList>
            <person name="Sawabe T."/>
            <person name="Meirelles P."/>
            <person name="Nakanishi M."/>
            <person name="Sayaka M."/>
            <person name="Hattori M."/>
            <person name="Ohkuma M."/>
        </authorList>
    </citation>
    <scope>NUCLEOTIDE SEQUENCE [LARGE SCALE GENOMIC DNA]</scope>
    <source>
        <strain evidence="3">JCM 19239</strain>
    </source>
</reference>
<comment type="caution">
    <text evidence="2">The sequence shown here is derived from an EMBL/GenBank/DDBJ whole genome shotgun (WGS) entry which is preliminary data.</text>
</comment>
<evidence type="ECO:0000256" key="1">
    <source>
        <dbReference type="SAM" id="Phobius"/>
    </source>
</evidence>
<name>A0ABQ0JNL8_9VIBR</name>
<accession>A0ABQ0JNL8</accession>
<organism evidence="2 3">
    <name type="scientific">Vibrio variabilis</name>
    <dbReference type="NCBI Taxonomy" id="990271"/>
    <lineage>
        <taxon>Bacteria</taxon>
        <taxon>Pseudomonadati</taxon>
        <taxon>Pseudomonadota</taxon>
        <taxon>Gammaproteobacteria</taxon>
        <taxon>Vibrionales</taxon>
        <taxon>Vibrionaceae</taxon>
        <taxon>Vibrio</taxon>
    </lineage>
</organism>
<protein>
    <submittedName>
        <fullName evidence="2">Uncharacterized protein</fullName>
    </submittedName>
</protein>
<sequence length="43" mass="5126">MFWALLRGRVVLLNDYDFLVVFSFVFMFVLVVSMRVCRSIKAH</sequence>
<keyword evidence="1" id="KW-0812">Transmembrane</keyword>
<dbReference type="Proteomes" id="UP000029223">
    <property type="component" value="Unassembled WGS sequence"/>
</dbReference>
<keyword evidence="3" id="KW-1185">Reference proteome</keyword>
<dbReference type="EMBL" id="BBMS01000077">
    <property type="protein sequence ID" value="GAL29915.1"/>
    <property type="molecule type" value="Genomic_DNA"/>
</dbReference>
<proteinExistence type="predicted"/>
<evidence type="ECO:0000313" key="2">
    <source>
        <dbReference type="EMBL" id="GAL29915.1"/>
    </source>
</evidence>
<feature type="transmembrane region" description="Helical" evidence="1">
    <location>
        <begin position="18"/>
        <end position="37"/>
    </location>
</feature>
<gene>
    <name evidence="2" type="ORF">JCM19239_6405</name>
</gene>
<keyword evidence="1" id="KW-0472">Membrane</keyword>